<name>A0A5B8LYI8_9HYPH</name>
<dbReference type="Proteomes" id="UP000315364">
    <property type="component" value="Chromosome"/>
</dbReference>
<organism evidence="1 2">
    <name type="scientific">Devosia ginsengisoli</name>
    <dbReference type="NCBI Taxonomy" id="400770"/>
    <lineage>
        <taxon>Bacteria</taxon>
        <taxon>Pseudomonadati</taxon>
        <taxon>Pseudomonadota</taxon>
        <taxon>Alphaproteobacteria</taxon>
        <taxon>Hyphomicrobiales</taxon>
        <taxon>Devosiaceae</taxon>
        <taxon>Devosia</taxon>
    </lineage>
</organism>
<proteinExistence type="predicted"/>
<dbReference type="EMBL" id="CP042304">
    <property type="protein sequence ID" value="QDZ13126.1"/>
    <property type="molecule type" value="Genomic_DNA"/>
</dbReference>
<evidence type="ECO:0000313" key="1">
    <source>
        <dbReference type="EMBL" id="QDZ13126.1"/>
    </source>
</evidence>
<gene>
    <name evidence="1" type="ORF">FPZ08_21745</name>
</gene>
<accession>A0A5B8LYI8</accession>
<reference evidence="1 2" key="1">
    <citation type="submission" date="2019-07" db="EMBL/GenBank/DDBJ databases">
        <title>Full genome sequence of Devosia sp. Gsoil 520.</title>
        <authorList>
            <person name="Im W.-T."/>
        </authorList>
    </citation>
    <scope>NUCLEOTIDE SEQUENCE [LARGE SCALE GENOMIC DNA]</scope>
    <source>
        <strain evidence="1 2">Gsoil 520</strain>
    </source>
</reference>
<dbReference type="KEGG" id="dea:FPZ08_21745"/>
<protein>
    <submittedName>
        <fullName evidence="1">Uncharacterized protein</fullName>
    </submittedName>
</protein>
<dbReference type="AlphaFoldDB" id="A0A5B8LYI8"/>
<evidence type="ECO:0000313" key="2">
    <source>
        <dbReference type="Proteomes" id="UP000315364"/>
    </source>
</evidence>
<keyword evidence="2" id="KW-1185">Reference proteome</keyword>
<dbReference type="RefSeq" id="WP_146292819.1">
    <property type="nucleotide sequence ID" value="NZ_CP042304.1"/>
</dbReference>
<sequence>MTSLANAEHQLQAMDSIIGMLPIMPFDDDEASFMLKAIKGWREQDGRGAVLWCAPWEAAKPMAESSPEEKLKLLRAAMSGGWMPLWLVDQASEFLIFKVSKGRGLFGDKKSYHLYMVGHGGQPVFNSEYKTLLGLVSKVGTLYR</sequence>